<gene>
    <name evidence="3" type="ORF">FLSS-17_0034</name>
</gene>
<dbReference type="EMBL" id="JX684082">
    <property type="protein sequence ID" value="AGF93126.1"/>
    <property type="molecule type" value="Genomic_DNA"/>
</dbReference>
<sequence length="289" mass="34267">MSNSELNHYFPHDSNARSDDKILSLRSELGNKAYAIYFMVLELMREEENYCLKANGNLPGRLSMELSESKDFMEEFIEKTQEIGLFEIKDNRFYSEEFLRRMAHKDKKSKQARKAAMKRWHGDSNGNGKNEESDSNADAMREQENRNANKKEKEKKKDNNTTYTQERLEKIKSVHQFWLKECKDINNARLTKNQKKVINTKIEKWSVEEIQDAISNYRTIYDDESFYYSHNWTMEKFIKQGNGAPRLLPGLDQEHDGDLWKDYKKQNGDKKTKASDEDWQNKDRGADKW</sequence>
<evidence type="ECO:0000313" key="3">
    <source>
        <dbReference type="EMBL" id="AGF93126.1"/>
    </source>
</evidence>
<dbReference type="InterPro" id="IPR025400">
    <property type="entry name" value="Lin1244/Lin1753-like_N"/>
</dbReference>
<dbReference type="AlphaFoldDB" id="M1P179"/>
<protein>
    <submittedName>
        <fullName evidence="3">Replication initiation protein</fullName>
    </submittedName>
</protein>
<reference evidence="3" key="1">
    <citation type="journal article" date="2013" name="Syst. Appl. Microbiol.">
        <title>New insights into the archaeal diversity of a hypersaline microbial mat obtained by a metagenomic approach.</title>
        <authorList>
            <person name="Lopez-Lopez A."/>
            <person name="Richter M."/>
            <person name="Pena A."/>
            <person name="Tamames J."/>
            <person name="Rossello-Mora R."/>
        </authorList>
    </citation>
    <scope>NUCLEOTIDE SEQUENCE</scope>
</reference>
<dbReference type="Pfam" id="PF14297">
    <property type="entry name" value="Lin1244_N"/>
    <property type="match status" value="1"/>
</dbReference>
<evidence type="ECO:0000256" key="1">
    <source>
        <dbReference type="SAM" id="MobiDB-lite"/>
    </source>
</evidence>
<proteinExistence type="predicted"/>
<feature type="compositionally biased region" description="Basic residues" evidence="1">
    <location>
        <begin position="104"/>
        <end position="119"/>
    </location>
</feature>
<organism evidence="3">
    <name type="scientific">uncultured organism</name>
    <dbReference type="NCBI Taxonomy" id="155900"/>
    <lineage>
        <taxon>unclassified sequences</taxon>
        <taxon>environmental samples</taxon>
    </lineage>
</organism>
<feature type="region of interest" description="Disordered" evidence="1">
    <location>
        <begin position="104"/>
        <end position="164"/>
    </location>
</feature>
<feature type="compositionally biased region" description="Basic and acidic residues" evidence="1">
    <location>
        <begin position="139"/>
        <end position="159"/>
    </location>
</feature>
<feature type="region of interest" description="Disordered" evidence="1">
    <location>
        <begin position="258"/>
        <end position="289"/>
    </location>
</feature>
<feature type="domain" description="Lin1244/Lin1753-like N-terminal" evidence="2">
    <location>
        <begin position="9"/>
        <end position="96"/>
    </location>
</feature>
<evidence type="ECO:0000259" key="2">
    <source>
        <dbReference type="Pfam" id="PF14297"/>
    </source>
</evidence>
<accession>M1P179</accession>
<name>M1P179_9ZZZZ</name>